<feature type="compositionally biased region" description="Basic and acidic residues" evidence="1">
    <location>
        <begin position="19"/>
        <end position="40"/>
    </location>
</feature>
<feature type="region of interest" description="Disordered" evidence="1">
    <location>
        <begin position="1"/>
        <end position="118"/>
    </location>
</feature>
<gene>
    <name evidence="2" type="ORF">ACLA_072650</name>
</gene>
<reference evidence="2 3" key="1">
    <citation type="journal article" date="2008" name="PLoS Genet.">
        <title>Genomic islands in the pathogenic filamentous fungus Aspergillus fumigatus.</title>
        <authorList>
            <person name="Fedorova N.D."/>
            <person name="Khaldi N."/>
            <person name="Joardar V.S."/>
            <person name="Maiti R."/>
            <person name="Amedeo P."/>
            <person name="Anderson M.J."/>
            <person name="Crabtree J."/>
            <person name="Silva J.C."/>
            <person name="Badger J.H."/>
            <person name="Albarraq A."/>
            <person name="Angiuoli S."/>
            <person name="Bussey H."/>
            <person name="Bowyer P."/>
            <person name="Cotty P.J."/>
            <person name="Dyer P.S."/>
            <person name="Egan A."/>
            <person name="Galens K."/>
            <person name="Fraser-Liggett C.M."/>
            <person name="Haas B.J."/>
            <person name="Inman J.M."/>
            <person name="Kent R."/>
            <person name="Lemieux S."/>
            <person name="Malavazi I."/>
            <person name="Orvis J."/>
            <person name="Roemer T."/>
            <person name="Ronning C.M."/>
            <person name="Sundaram J.P."/>
            <person name="Sutton G."/>
            <person name="Turner G."/>
            <person name="Venter J.C."/>
            <person name="White O.R."/>
            <person name="Whitty B.R."/>
            <person name="Youngman P."/>
            <person name="Wolfe K.H."/>
            <person name="Goldman G.H."/>
            <person name="Wortman J.R."/>
            <person name="Jiang B."/>
            <person name="Denning D.W."/>
            <person name="Nierman W.C."/>
        </authorList>
    </citation>
    <scope>NUCLEOTIDE SEQUENCE [LARGE SCALE GENOMIC DNA]</scope>
    <source>
        <strain evidence="3">ATCC 1007 / CBS 513.65 / DSM 816 / NCTC 3887 / NRRL 1</strain>
    </source>
</reference>
<dbReference type="Proteomes" id="UP000006701">
    <property type="component" value="Unassembled WGS sequence"/>
</dbReference>
<evidence type="ECO:0000313" key="3">
    <source>
        <dbReference type="Proteomes" id="UP000006701"/>
    </source>
</evidence>
<dbReference type="EMBL" id="DS027045">
    <property type="protein sequence ID" value="EAW14232.1"/>
    <property type="molecule type" value="Genomic_DNA"/>
</dbReference>
<dbReference type="VEuPathDB" id="FungiDB:ACLA_072650"/>
<dbReference type="OMA" id="WVHAHEF"/>
<sequence length="229" mass="25977">MPRKARRQPKKKGPLPPAIEDKKLEDPEMKRAAAEIEDTPRPQAKHGPQETKPDLKRHSDNREEIAKVMKAQSQAVKRAALGPPFQCPKEVTKGCPILSEPTKDQGPRKQPAYDHVSKLPPLSLDSIAAMLKISKPECDKAKTWVDAHEATKVVQARMKAKMEEREELRKKLQRRLHARMALNIPSGPSTNLQAARGRDEEEYSKLSPMERVQKAHERYQKALTEILDL</sequence>
<feature type="region of interest" description="Disordered" evidence="1">
    <location>
        <begin position="182"/>
        <end position="212"/>
    </location>
</feature>
<evidence type="ECO:0000256" key="1">
    <source>
        <dbReference type="SAM" id="MobiDB-lite"/>
    </source>
</evidence>
<dbReference type="GeneID" id="4708083"/>
<feature type="compositionally biased region" description="Basic and acidic residues" evidence="1">
    <location>
        <begin position="47"/>
        <end position="67"/>
    </location>
</feature>
<dbReference type="OrthoDB" id="4472881at2759"/>
<feature type="compositionally biased region" description="Basic residues" evidence="1">
    <location>
        <begin position="1"/>
        <end position="13"/>
    </location>
</feature>
<accession>A1C761</accession>
<dbReference type="KEGG" id="act:ACLA_072650"/>
<dbReference type="HOGENOM" id="CLU_1194666_0_0_1"/>
<dbReference type="AlphaFoldDB" id="A1C761"/>
<evidence type="ECO:0000313" key="2">
    <source>
        <dbReference type="EMBL" id="EAW14232.1"/>
    </source>
</evidence>
<dbReference type="RefSeq" id="XP_001275658.1">
    <property type="nucleotide sequence ID" value="XM_001275657.1"/>
</dbReference>
<proteinExistence type="predicted"/>
<protein>
    <submittedName>
        <fullName evidence="2">Uncharacterized protein</fullName>
    </submittedName>
</protein>
<name>A1C761_ASPCL</name>
<keyword evidence="3" id="KW-1185">Reference proteome</keyword>
<organism evidence="2 3">
    <name type="scientific">Aspergillus clavatus (strain ATCC 1007 / CBS 513.65 / DSM 816 / NCTC 3887 / NRRL 1 / QM 1276 / 107)</name>
    <dbReference type="NCBI Taxonomy" id="344612"/>
    <lineage>
        <taxon>Eukaryota</taxon>
        <taxon>Fungi</taxon>
        <taxon>Dikarya</taxon>
        <taxon>Ascomycota</taxon>
        <taxon>Pezizomycotina</taxon>
        <taxon>Eurotiomycetes</taxon>
        <taxon>Eurotiomycetidae</taxon>
        <taxon>Eurotiales</taxon>
        <taxon>Aspergillaceae</taxon>
        <taxon>Aspergillus</taxon>
        <taxon>Aspergillus subgen. Fumigati</taxon>
    </lineage>
</organism>
<feature type="compositionally biased region" description="Basic and acidic residues" evidence="1">
    <location>
        <begin position="101"/>
        <end position="117"/>
    </location>
</feature>